<dbReference type="Proteomes" id="UP000515934">
    <property type="component" value="Chromosome"/>
</dbReference>
<dbReference type="KEGG" id="ldn:H9L06_01165"/>
<evidence type="ECO:0000313" key="3">
    <source>
        <dbReference type="Proteomes" id="UP000515934"/>
    </source>
</evidence>
<feature type="transmembrane region" description="Helical" evidence="1">
    <location>
        <begin position="55"/>
        <end position="75"/>
    </location>
</feature>
<gene>
    <name evidence="2" type="ORF">H9L06_01165</name>
</gene>
<evidence type="ECO:0000256" key="1">
    <source>
        <dbReference type="SAM" id="Phobius"/>
    </source>
</evidence>
<feature type="transmembrane region" description="Helical" evidence="1">
    <location>
        <begin position="87"/>
        <end position="106"/>
    </location>
</feature>
<keyword evidence="1" id="KW-0812">Transmembrane</keyword>
<keyword evidence="1" id="KW-0472">Membrane</keyword>
<proteinExistence type="predicted"/>
<dbReference type="EMBL" id="CP060716">
    <property type="protein sequence ID" value="QNN63814.1"/>
    <property type="molecule type" value="Genomic_DNA"/>
</dbReference>
<evidence type="ECO:0000313" key="2">
    <source>
        <dbReference type="EMBL" id="QNN63814.1"/>
    </source>
</evidence>
<protein>
    <submittedName>
        <fullName evidence="2">Uncharacterized protein</fullName>
    </submittedName>
</protein>
<dbReference type="AlphaFoldDB" id="A0A7G9S7I9"/>
<sequence>MRALLRVNGIKKTRKAEQSAHRNMQIAMIITGIRCIITYLAIPIAVPIIGLSGAVSAPIGIGLSIIAVVTGISSLRQFWRSDHKYRWMYTAFIAVIFIVLAIALVSDISTIVRGA</sequence>
<reference evidence="2 3" key="1">
    <citation type="submission" date="2020-08" db="EMBL/GenBank/DDBJ databases">
        <title>Genome sequence of Leucobacter denitrificans KACC 14055T.</title>
        <authorList>
            <person name="Hyun D.-W."/>
            <person name="Bae J.-W."/>
        </authorList>
    </citation>
    <scope>NUCLEOTIDE SEQUENCE [LARGE SCALE GENOMIC DNA]</scope>
    <source>
        <strain evidence="2 3">KACC 14055</strain>
    </source>
</reference>
<keyword evidence="3" id="KW-1185">Reference proteome</keyword>
<feature type="transmembrane region" description="Helical" evidence="1">
    <location>
        <begin position="26"/>
        <end position="49"/>
    </location>
</feature>
<keyword evidence="1" id="KW-1133">Transmembrane helix</keyword>
<accession>A0A7G9S7I9</accession>
<name>A0A7G9S7I9_9MICO</name>
<organism evidence="2 3">
    <name type="scientific">Leucobacter denitrificans</name>
    <dbReference type="NCBI Taxonomy" id="683042"/>
    <lineage>
        <taxon>Bacteria</taxon>
        <taxon>Bacillati</taxon>
        <taxon>Actinomycetota</taxon>
        <taxon>Actinomycetes</taxon>
        <taxon>Micrococcales</taxon>
        <taxon>Microbacteriaceae</taxon>
        <taxon>Leucobacter</taxon>
    </lineage>
</organism>